<dbReference type="Proteomes" id="UP000244090">
    <property type="component" value="Unassembled WGS sequence"/>
</dbReference>
<dbReference type="RefSeq" id="WP_108116503.1">
    <property type="nucleotide sequence ID" value="NZ_QBKT01000011.1"/>
</dbReference>
<dbReference type="Gene3D" id="2.130.10.10">
    <property type="entry name" value="YVTN repeat-like/Quinoprotein amine dehydrogenase"/>
    <property type="match status" value="4"/>
</dbReference>
<dbReference type="Pfam" id="PF07494">
    <property type="entry name" value="Reg_prop"/>
    <property type="match status" value="3"/>
</dbReference>
<dbReference type="SUPFAM" id="SSF63829">
    <property type="entry name" value="Calcium-dependent phosphotriesterase"/>
    <property type="match status" value="1"/>
</dbReference>
<accession>A0A2T6BSA7</accession>
<evidence type="ECO:0000313" key="2">
    <source>
        <dbReference type="Proteomes" id="UP000244090"/>
    </source>
</evidence>
<dbReference type="AlphaFoldDB" id="A0A2T6BSA7"/>
<dbReference type="InterPro" id="IPR011110">
    <property type="entry name" value="Reg_prop"/>
</dbReference>
<evidence type="ECO:0000313" key="1">
    <source>
        <dbReference type="EMBL" id="PTX58971.1"/>
    </source>
</evidence>
<sequence length="343" mass="39303">MTRYKYIFLLLIFTLSCKTDKDTTNRKESKINLEIDTDKSLSLISKVDTIFDANAPKRITRNIKLDHEGNLLIAAYDDIIRYNGDSFSLLSKPQGLKSWYAFDVLEDSKENIWIASDQSGVFRIDSRTGTVKNFTTEDGLGNLRNMCIYEDKDGNIWVGGQGGLSKYDGIKFRNFTIKDGLPHNDINTILEDNKGNIWFGTRGNAGLYNGHTFSELKNNEGKSFFNVWSIIEDKSNNVWLVDSSGLWKYSNETFIYKKQDVWKIYEDSKRDFWYTGMLNGGASILKHIEGNTINNKDFDVIDIFKSEKMFFGIMEDKKGNIWIGGGDGIWLYNGKTVKYYTGT</sequence>
<dbReference type="OrthoDB" id="799853at2"/>
<protein>
    <submittedName>
        <fullName evidence="1">Two component regulator with propeller domain</fullName>
    </submittedName>
</protein>
<organism evidence="1 2">
    <name type="scientific">Kordia periserrulae</name>
    <dbReference type="NCBI Taxonomy" id="701523"/>
    <lineage>
        <taxon>Bacteria</taxon>
        <taxon>Pseudomonadati</taxon>
        <taxon>Bacteroidota</taxon>
        <taxon>Flavobacteriia</taxon>
        <taxon>Flavobacteriales</taxon>
        <taxon>Flavobacteriaceae</taxon>
        <taxon>Kordia</taxon>
    </lineage>
</organism>
<proteinExistence type="predicted"/>
<keyword evidence="2" id="KW-1185">Reference proteome</keyword>
<dbReference type="EMBL" id="QBKT01000011">
    <property type="protein sequence ID" value="PTX58971.1"/>
    <property type="molecule type" value="Genomic_DNA"/>
</dbReference>
<name>A0A2T6BSA7_9FLAO</name>
<reference evidence="1 2" key="1">
    <citation type="submission" date="2018-04" db="EMBL/GenBank/DDBJ databases">
        <title>Genomic Encyclopedia of Archaeal and Bacterial Type Strains, Phase II (KMG-II): from individual species to whole genera.</title>
        <authorList>
            <person name="Goeker M."/>
        </authorList>
    </citation>
    <scope>NUCLEOTIDE SEQUENCE [LARGE SCALE GENOMIC DNA]</scope>
    <source>
        <strain evidence="1 2">DSM 25731</strain>
    </source>
</reference>
<gene>
    <name evidence="1" type="ORF">C8N46_11140</name>
</gene>
<dbReference type="PROSITE" id="PS51257">
    <property type="entry name" value="PROKAR_LIPOPROTEIN"/>
    <property type="match status" value="1"/>
</dbReference>
<comment type="caution">
    <text evidence="1">The sequence shown here is derived from an EMBL/GenBank/DDBJ whole genome shotgun (WGS) entry which is preliminary data.</text>
</comment>
<dbReference type="InterPro" id="IPR015943">
    <property type="entry name" value="WD40/YVTN_repeat-like_dom_sf"/>
</dbReference>